<dbReference type="EMBL" id="CP121196">
    <property type="protein sequence ID" value="XBH18055.1"/>
    <property type="molecule type" value="Genomic_DNA"/>
</dbReference>
<feature type="domain" description="HTH cro/C1-type" evidence="1">
    <location>
        <begin position="29"/>
        <end position="84"/>
    </location>
</feature>
<dbReference type="CDD" id="cd00093">
    <property type="entry name" value="HTH_XRE"/>
    <property type="match status" value="1"/>
</dbReference>
<organism evidence="2">
    <name type="scientific">Telmatobacter sp. DSM 110680</name>
    <dbReference type="NCBI Taxonomy" id="3036704"/>
    <lineage>
        <taxon>Bacteria</taxon>
        <taxon>Pseudomonadati</taxon>
        <taxon>Acidobacteriota</taxon>
        <taxon>Terriglobia</taxon>
        <taxon>Terriglobales</taxon>
        <taxon>Acidobacteriaceae</taxon>
        <taxon>Telmatobacter</taxon>
    </lineage>
</organism>
<dbReference type="InterPro" id="IPR010982">
    <property type="entry name" value="Lambda_DNA-bd_dom_sf"/>
</dbReference>
<evidence type="ECO:0000259" key="1">
    <source>
        <dbReference type="SMART" id="SM00530"/>
    </source>
</evidence>
<dbReference type="EMBL" id="CP121196">
    <property type="protein sequence ID" value="XBH18046.1"/>
    <property type="molecule type" value="Genomic_DNA"/>
</dbReference>
<sequence>MSDIRKSSSRSRRSTPFYRQAWGHLFGGLLRDAREERGCSLENAAQAAGMEVTQWEAVEAGQVPENWEQVHRMADGLGIDRSWLIPLVLFCHEAWG</sequence>
<protein>
    <submittedName>
        <fullName evidence="2">Helix-turn-helix transcriptional regulator</fullName>
    </submittedName>
</protein>
<dbReference type="InterPro" id="IPR001387">
    <property type="entry name" value="Cro/C1-type_HTH"/>
</dbReference>
<dbReference type="Gene3D" id="1.10.260.40">
    <property type="entry name" value="lambda repressor-like DNA-binding domains"/>
    <property type="match status" value="1"/>
</dbReference>
<dbReference type="Pfam" id="PF13560">
    <property type="entry name" value="HTH_31"/>
    <property type="match status" value="1"/>
</dbReference>
<proteinExistence type="predicted"/>
<evidence type="ECO:0000313" key="2">
    <source>
        <dbReference type="EMBL" id="XBH18046.1"/>
    </source>
</evidence>
<accession>A0AAU7DMQ9</accession>
<gene>
    <name evidence="2" type="ORF">P8935_01640</name>
    <name evidence="3" type="ORF">P8935_01700</name>
</gene>
<dbReference type="RefSeq" id="WP_348263272.1">
    <property type="nucleotide sequence ID" value="NZ_CP121196.1"/>
</dbReference>
<dbReference type="SUPFAM" id="SSF47413">
    <property type="entry name" value="lambda repressor-like DNA-binding domains"/>
    <property type="match status" value="1"/>
</dbReference>
<dbReference type="AlphaFoldDB" id="A0AAU7DMQ9"/>
<dbReference type="SMART" id="SM00530">
    <property type="entry name" value="HTH_XRE"/>
    <property type="match status" value="1"/>
</dbReference>
<reference evidence="2" key="1">
    <citation type="submission" date="2023-03" db="EMBL/GenBank/DDBJ databases">
        <title>Edaphobacter sp.</title>
        <authorList>
            <person name="Huber K.J."/>
            <person name="Papendorf J."/>
            <person name="Pilke C."/>
            <person name="Bunk B."/>
            <person name="Sproeer C."/>
            <person name="Pester M."/>
        </authorList>
    </citation>
    <scope>NUCLEOTIDE SEQUENCE</scope>
    <source>
        <strain evidence="2">DSM 110680</strain>
    </source>
</reference>
<name>A0AAU7DMQ9_9BACT</name>
<evidence type="ECO:0000313" key="3">
    <source>
        <dbReference type="EMBL" id="XBH18055.1"/>
    </source>
</evidence>
<dbReference type="GO" id="GO:0003677">
    <property type="term" value="F:DNA binding"/>
    <property type="evidence" value="ECO:0007669"/>
    <property type="project" value="InterPro"/>
</dbReference>